<keyword evidence="10" id="KW-0675">Receptor</keyword>
<dbReference type="InterPro" id="IPR000531">
    <property type="entry name" value="Beta-barrel_TonB"/>
</dbReference>
<evidence type="ECO:0000256" key="6">
    <source>
        <dbReference type="ARBA" id="ARBA00023136"/>
    </source>
</evidence>
<evidence type="ECO:0000256" key="9">
    <source>
        <dbReference type="RuleBase" id="RU003357"/>
    </source>
</evidence>
<dbReference type="CDD" id="cd01347">
    <property type="entry name" value="ligand_gated_channel"/>
    <property type="match status" value="1"/>
</dbReference>
<sequence length="863" mass="92611">MRFASYILTGAAACGIIGFIPAAQAQTSAPAQDGVADIVVTGIRASLQSAQNIKRNSDKIVDSIVAEDIGKLPDINVAEALQRVSGIQVSRDRGEGGGVAIRGLSQVLTTMNGREVFTAGGGRSFNLQDVPSELLSGIDVYKTPSADLIEGGIGGVIDLRTRKPLDKKGFTFSASARGRYSDLADDVKPMASVLVSNSWDTDAGEFGILVSAAYQERAFATDIINVGAPNGRSDIIAGQTVNTPNGSYQPAIKGNRRRIGVDGIVQWKPTPELEFYGQVSYQDFRSIQTQFGLNIPTNGRTAVPGSATLFDGTSDIESISYNNVSFSTFGVARDTYDENFQYSGGVTYETDKARFNLDASYSTSKNTLYYSELDLTGVAPLAQQTVSGSVPSMLLSGIDLNNIASYTIGAMTRNENYFKGDMWAIKGDASFDIESPILKSLNFGLRWAKRGMDFTPVRFFQTPGTAAARLNAAPYADLFMANPLNSMFSGSGNINQDFLVADPDALRSIDSFNAIRQQLGITAQVGVSTPGIYSIDETTLAGYAMAKYGFDLGSVPVDGNIGVRVIRTGLNVTGNRLDAGQTVPTPIDMDSNYMSVLPSANIRFKLSDELQLRLSASQVLTRPGFGQLAPTLTLVPAQNTGSSGNPDLRPLKADQLDASLEYYFSPTGSLYLAGFYRNVQNFILTGTVLRNIDGIEYSISAPTNSNQGKIKGVEVGGQTFFDFLPGLLSGFGVQANYTFVDSSTGTSIAGLSTPLTDLSKHSFNVSAIYEKGPLSARLAYNWRDKFLTGLFTNNVVTGLPVYRKAYGWLDASINLDVTKNVTLSLEGSNLTRSKTHTYYGRETLVGNLEQDDIQVLGGVRVTF</sequence>
<keyword evidence="4 8" id="KW-0812">Transmembrane</keyword>
<dbReference type="NCBIfam" id="TIGR01782">
    <property type="entry name" value="TonB-Xanth-Caul"/>
    <property type="match status" value="1"/>
</dbReference>
<keyword evidence="6 8" id="KW-0472">Membrane</keyword>
<dbReference type="AlphaFoldDB" id="A0A085KA28"/>
<evidence type="ECO:0000256" key="3">
    <source>
        <dbReference type="ARBA" id="ARBA00022452"/>
    </source>
</evidence>
<dbReference type="PANTHER" id="PTHR40980:SF3">
    <property type="entry name" value="TONB-DEPENDENT RECEPTOR-LIKE BETA-BARREL DOMAIN-CONTAINING PROTEIN"/>
    <property type="match status" value="1"/>
</dbReference>
<evidence type="ECO:0000256" key="8">
    <source>
        <dbReference type="PROSITE-ProRule" id="PRU01360"/>
    </source>
</evidence>
<dbReference type="InterPro" id="IPR039426">
    <property type="entry name" value="TonB-dep_rcpt-like"/>
</dbReference>
<name>A0A085KA28_SPHYA</name>
<dbReference type="GO" id="GO:0009279">
    <property type="term" value="C:cell outer membrane"/>
    <property type="evidence" value="ECO:0007669"/>
    <property type="project" value="UniProtKB-SubCell"/>
</dbReference>
<keyword evidence="7 8" id="KW-0998">Cell outer membrane</keyword>
<dbReference type="Pfam" id="PF07715">
    <property type="entry name" value="Plug"/>
    <property type="match status" value="1"/>
</dbReference>
<dbReference type="SUPFAM" id="SSF56935">
    <property type="entry name" value="Porins"/>
    <property type="match status" value="1"/>
</dbReference>
<organism evidence="10 11">
    <name type="scientific">Sphingobium yanoikuyae</name>
    <name type="common">Sphingomonas yanoikuyae</name>
    <dbReference type="NCBI Taxonomy" id="13690"/>
    <lineage>
        <taxon>Bacteria</taxon>
        <taxon>Pseudomonadati</taxon>
        <taxon>Pseudomonadota</taxon>
        <taxon>Alphaproteobacteria</taxon>
        <taxon>Sphingomonadales</taxon>
        <taxon>Sphingomonadaceae</taxon>
        <taxon>Sphingobium</taxon>
    </lineage>
</organism>
<dbReference type="InterPro" id="IPR012910">
    <property type="entry name" value="Plug_dom"/>
</dbReference>
<dbReference type="InterPro" id="IPR037066">
    <property type="entry name" value="Plug_dom_sf"/>
</dbReference>
<comment type="subcellular location">
    <subcellularLocation>
        <location evidence="1 8">Cell outer membrane</location>
        <topology evidence="1 8">Multi-pass membrane protein</topology>
    </subcellularLocation>
</comment>
<comment type="similarity">
    <text evidence="8 9">Belongs to the TonB-dependent receptor family.</text>
</comment>
<dbReference type="PROSITE" id="PS52016">
    <property type="entry name" value="TONB_DEPENDENT_REC_3"/>
    <property type="match status" value="1"/>
</dbReference>
<dbReference type="EMBL" id="CP033230">
    <property type="protein sequence ID" value="AYO77412.1"/>
    <property type="molecule type" value="Genomic_DNA"/>
</dbReference>
<evidence type="ECO:0000313" key="11">
    <source>
        <dbReference type="Proteomes" id="UP000280708"/>
    </source>
</evidence>
<dbReference type="RefSeq" id="WP_037506814.1">
    <property type="nucleotide sequence ID" value="NZ_CP033230.1"/>
</dbReference>
<keyword evidence="3 8" id="KW-1134">Transmembrane beta strand</keyword>
<dbReference type="Gene3D" id="2.170.130.10">
    <property type="entry name" value="TonB-dependent receptor, plug domain"/>
    <property type="match status" value="1"/>
</dbReference>
<dbReference type="InterPro" id="IPR036942">
    <property type="entry name" value="Beta-barrel_TonB_sf"/>
</dbReference>
<proteinExistence type="inferred from homology"/>
<dbReference type="PANTHER" id="PTHR40980">
    <property type="entry name" value="PLUG DOMAIN-CONTAINING PROTEIN"/>
    <property type="match status" value="1"/>
</dbReference>
<evidence type="ECO:0000256" key="7">
    <source>
        <dbReference type="ARBA" id="ARBA00023237"/>
    </source>
</evidence>
<evidence type="ECO:0000256" key="1">
    <source>
        <dbReference type="ARBA" id="ARBA00004571"/>
    </source>
</evidence>
<evidence type="ECO:0000256" key="2">
    <source>
        <dbReference type="ARBA" id="ARBA00022448"/>
    </source>
</evidence>
<protein>
    <submittedName>
        <fullName evidence="10">TonB-dependent receptor</fullName>
    </submittedName>
</protein>
<dbReference type="Proteomes" id="UP000280708">
    <property type="component" value="Chromosome"/>
</dbReference>
<dbReference type="Pfam" id="PF00593">
    <property type="entry name" value="TonB_dep_Rec_b-barrel"/>
    <property type="match status" value="1"/>
</dbReference>
<accession>A0A085KA28</accession>
<dbReference type="InterPro" id="IPR010104">
    <property type="entry name" value="TonB_rcpt_bac"/>
</dbReference>
<evidence type="ECO:0000313" key="10">
    <source>
        <dbReference type="EMBL" id="AYO77412.1"/>
    </source>
</evidence>
<keyword evidence="5 9" id="KW-0798">TonB box</keyword>
<reference evidence="10 11" key="1">
    <citation type="submission" date="2018-10" db="EMBL/GenBank/DDBJ databases">
        <title>Characterization and genome analysis of a novel bacterium Sphingobium yanoikuyae SJTF8 capable of degrading PAHs.</title>
        <authorList>
            <person name="Yin C."/>
            <person name="Xiong W."/>
            <person name="Liang R."/>
        </authorList>
    </citation>
    <scope>NUCLEOTIDE SEQUENCE [LARGE SCALE GENOMIC DNA]</scope>
    <source>
        <strain evidence="10 11">SJTF8</strain>
    </source>
</reference>
<keyword evidence="2 8" id="KW-0813">Transport</keyword>
<gene>
    <name evidence="10" type="ORF">EBF16_11300</name>
</gene>
<evidence type="ECO:0000256" key="4">
    <source>
        <dbReference type="ARBA" id="ARBA00022692"/>
    </source>
</evidence>
<dbReference type="Gene3D" id="2.40.170.20">
    <property type="entry name" value="TonB-dependent receptor, beta-barrel domain"/>
    <property type="match status" value="1"/>
</dbReference>
<evidence type="ECO:0000256" key="5">
    <source>
        <dbReference type="ARBA" id="ARBA00023077"/>
    </source>
</evidence>